<dbReference type="InterPro" id="IPR018247">
    <property type="entry name" value="EF_Hand_1_Ca_BS"/>
</dbReference>
<dbReference type="STRING" id="857967.G0QJI4"/>
<dbReference type="Proteomes" id="UP000008983">
    <property type="component" value="Unassembled WGS sequence"/>
</dbReference>
<dbReference type="Gene3D" id="1.10.238.10">
    <property type="entry name" value="EF-hand"/>
    <property type="match status" value="1"/>
</dbReference>
<feature type="domain" description="EF-hand" evidence="2">
    <location>
        <begin position="39"/>
        <end position="74"/>
    </location>
</feature>
<dbReference type="PROSITE" id="PS00018">
    <property type="entry name" value="EF_HAND_1"/>
    <property type="match status" value="1"/>
</dbReference>
<dbReference type="InterPro" id="IPR002048">
    <property type="entry name" value="EF_hand_dom"/>
</dbReference>
<dbReference type="GO" id="GO:0005509">
    <property type="term" value="F:calcium ion binding"/>
    <property type="evidence" value="ECO:0007669"/>
    <property type="project" value="InterPro"/>
</dbReference>
<keyword evidence="1" id="KW-0106">Calcium</keyword>
<dbReference type="EMBL" id="GL983068">
    <property type="protein sequence ID" value="EGR34611.1"/>
    <property type="molecule type" value="Genomic_DNA"/>
</dbReference>
<dbReference type="PROSITE" id="PS50222">
    <property type="entry name" value="EF_HAND_2"/>
    <property type="match status" value="1"/>
</dbReference>
<evidence type="ECO:0000313" key="4">
    <source>
        <dbReference type="Proteomes" id="UP000008983"/>
    </source>
</evidence>
<name>G0QJI4_ICHMU</name>
<dbReference type="OrthoDB" id="442461at2759"/>
<dbReference type="SUPFAM" id="SSF47473">
    <property type="entry name" value="EF-hand"/>
    <property type="match status" value="1"/>
</dbReference>
<gene>
    <name evidence="3" type="ORF">IMG5_005660</name>
</gene>
<organism evidence="3 4">
    <name type="scientific">Ichthyophthirius multifiliis</name>
    <name type="common">White spot disease agent</name>
    <name type="synonym">Ich</name>
    <dbReference type="NCBI Taxonomy" id="5932"/>
    <lineage>
        <taxon>Eukaryota</taxon>
        <taxon>Sar</taxon>
        <taxon>Alveolata</taxon>
        <taxon>Ciliophora</taxon>
        <taxon>Intramacronucleata</taxon>
        <taxon>Oligohymenophorea</taxon>
        <taxon>Hymenostomatida</taxon>
        <taxon>Ophryoglenina</taxon>
        <taxon>Ichthyophthirius</taxon>
    </lineage>
</organism>
<proteinExistence type="predicted"/>
<dbReference type="SMART" id="SM00054">
    <property type="entry name" value="EFh"/>
    <property type="match status" value="1"/>
</dbReference>
<reference evidence="3 4" key="1">
    <citation type="submission" date="2011-07" db="EMBL/GenBank/DDBJ databases">
        <authorList>
            <person name="Coyne R."/>
            <person name="Brami D."/>
            <person name="Johnson J."/>
            <person name="Hostetler J."/>
            <person name="Hannick L."/>
            <person name="Clark T."/>
            <person name="Cassidy-Hanley D."/>
            <person name="Inman J."/>
        </authorList>
    </citation>
    <scope>NUCLEOTIDE SEQUENCE [LARGE SCALE GENOMIC DNA]</scope>
    <source>
        <strain evidence="3 4">G5</strain>
    </source>
</reference>
<sequence length="82" mass="9364">MSGSGIKSILKDKWFWIFRKNELEQVMINVASDIGVDKPTKDDVDEVLKELDENGDGKLSMEEFQVLIEQVLEMMSIAENSK</sequence>
<evidence type="ECO:0000259" key="2">
    <source>
        <dbReference type="PROSITE" id="PS50222"/>
    </source>
</evidence>
<dbReference type="InterPro" id="IPR011992">
    <property type="entry name" value="EF-hand-dom_pair"/>
</dbReference>
<evidence type="ECO:0000313" key="3">
    <source>
        <dbReference type="EMBL" id="EGR34611.1"/>
    </source>
</evidence>
<evidence type="ECO:0000256" key="1">
    <source>
        <dbReference type="ARBA" id="ARBA00022837"/>
    </source>
</evidence>
<keyword evidence="4" id="KW-1185">Reference proteome</keyword>
<dbReference type="GeneID" id="14910811"/>
<dbReference type="AlphaFoldDB" id="G0QJI4"/>
<accession>G0QJI4</accession>
<dbReference type="RefSeq" id="XP_004039915.1">
    <property type="nucleotide sequence ID" value="XM_004039867.1"/>
</dbReference>
<dbReference type="Pfam" id="PF13499">
    <property type="entry name" value="EF-hand_7"/>
    <property type="match status" value="1"/>
</dbReference>
<protein>
    <recommendedName>
        <fullName evidence="2">EF-hand domain-containing protein</fullName>
    </recommendedName>
</protein>
<dbReference type="InParanoid" id="G0QJI4"/>